<evidence type="ECO:0000259" key="2">
    <source>
        <dbReference type="Pfam" id="PF01863"/>
    </source>
</evidence>
<sequence>MVAENHEITSWGLRYRLSFSPKRRTVGLSVTPAGEVLVRAPRGMSKARVAEVVDRHRAWLEKKLAEKREAWSQLTPGAWYYRGRALQLVLVPDAGAEVRVRDGALVVPAAGSPAARMDRLRFWYGKEAVGWLRQGLAQHAPRMGLPVPRFEVRSWRRRWGECRPDRGLAFNWRLILLPPEIMDYVVVHELAHLLVPGHPPAFWQEVARHLPDYQSRRRWLRQQGAPFLLWQPRLEELGEGPGEPSCPALPPDPPLKPPLR</sequence>
<dbReference type="Pfam" id="PF01863">
    <property type="entry name" value="YgjP-like"/>
    <property type="match status" value="1"/>
</dbReference>
<protein>
    <submittedName>
        <fullName evidence="3">M48 family peptidase</fullName>
    </submittedName>
</protein>
<feature type="region of interest" description="Disordered" evidence="1">
    <location>
        <begin position="236"/>
        <end position="260"/>
    </location>
</feature>
<dbReference type="Gene3D" id="3.30.2010.10">
    <property type="entry name" value="Metalloproteases ('zincins'), catalytic domain"/>
    <property type="match status" value="1"/>
</dbReference>
<feature type="compositionally biased region" description="Pro residues" evidence="1">
    <location>
        <begin position="247"/>
        <end position="260"/>
    </location>
</feature>
<gene>
    <name evidence="3" type="ORF">ENT08_01640</name>
</gene>
<dbReference type="EMBL" id="DSXI01000092">
    <property type="protein sequence ID" value="HGS04439.1"/>
    <property type="molecule type" value="Genomic_DNA"/>
</dbReference>
<dbReference type="InterPro" id="IPR002725">
    <property type="entry name" value="YgjP-like_metallopeptidase"/>
</dbReference>
<evidence type="ECO:0000313" key="3">
    <source>
        <dbReference type="EMBL" id="HGS04439.1"/>
    </source>
</evidence>
<feature type="domain" description="YgjP-like metallopeptidase" evidence="2">
    <location>
        <begin position="24"/>
        <end position="222"/>
    </location>
</feature>
<proteinExistence type="predicted"/>
<dbReference type="PANTHER" id="PTHR30399">
    <property type="entry name" value="UNCHARACTERIZED PROTEIN YGJP"/>
    <property type="match status" value="1"/>
</dbReference>
<dbReference type="PANTHER" id="PTHR30399:SF1">
    <property type="entry name" value="UTP PYROPHOSPHATASE"/>
    <property type="match status" value="1"/>
</dbReference>
<organism evidence="3">
    <name type="scientific">Desulfobacca acetoxidans</name>
    <dbReference type="NCBI Taxonomy" id="60893"/>
    <lineage>
        <taxon>Bacteria</taxon>
        <taxon>Pseudomonadati</taxon>
        <taxon>Thermodesulfobacteriota</taxon>
        <taxon>Desulfobaccia</taxon>
        <taxon>Desulfobaccales</taxon>
        <taxon>Desulfobaccaceae</taxon>
        <taxon>Desulfobacca</taxon>
    </lineage>
</organism>
<comment type="caution">
    <text evidence="3">The sequence shown here is derived from an EMBL/GenBank/DDBJ whole genome shotgun (WGS) entry which is preliminary data.</text>
</comment>
<reference evidence="3" key="1">
    <citation type="journal article" date="2020" name="mSystems">
        <title>Genome- and Community-Level Interaction Insights into Carbon Utilization and Element Cycling Functions of Hydrothermarchaeota in Hydrothermal Sediment.</title>
        <authorList>
            <person name="Zhou Z."/>
            <person name="Liu Y."/>
            <person name="Xu W."/>
            <person name="Pan J."/>
            <person name="Luo Z.H."/>
            <person name="Li M."/>
        </authorList>
    </citation>
    <scope>NUCLEOTIDE SEQUENCE [LARGE SCALE GENOMIC DNA]</scope>
    <source>
        <strain evidence="3">SpSt-548</strain>
    </source>
</reference>
<accession>A0A7V4LC83</accession>
<evidence type="ECO:0000256" key="1">
    <source>
        <dbReference type="SAM" id="MobiDB-lite"/>
    </source>
</evidence>
<name>A0A7V4LC83_9BACT</name>
<dbReference type="CDD" id="cd07344">
    <property type="entry name" value="M48_yhfN_like"/>
    <property type="match status" value="1"/>
</dbReference>
<dbReference type="AlphaFoldDB" id="A0A7V4LC83"/>
<dbReference type="InterPro" id="IPR053136">
    <property type="entry name" value="UTP_pyrophosphatase-like"/>
</dbReference>